<organism evidence="2 3">
    <name type="scientific">Gregarina niphandrodes</name>
    <name type="common">Septate eugregarine</name>
    <dbReference type="NCBI Taxonomy" id="110365"/>
    <lineage>
        <taxon>Eukaryota</taxon>
        <taxon>Sar</taxon>
        <taxon>Alveolata</taxon>
        <taxon>Apicomplexa</taxon>
        <taxon>Conoidasida</taxon>
        <taxon>Gregarinasina</taxon>
        <taxon>Eugregarinorida</taxon>
        <taxon>Gregarinidae</taxon>
        <taxon>Gregarina</taxon>
    </lineage>
</organism>
<dbReference type="RefSeq" id="XP_011133848.1">
    <property type="nucleotide sequence ID" value="XM_011135546.1"/>
</dbReference>
<feature type="non-terminal residue" evidence="2">
    <location>
        <position position="1"/>
    </location>
</feature>
<evidence type="ECO:0000313" key="2">
    <source>
        <dbReference type="EMBL" id="EZG42874.1"/>
    </source>
</evidence>
<name>A0A023AVZ0_GRENI</name>
<dbReference type="Gene3D" id="1.10.340.70">
    <property type="match status" value="1"/>
</dbReference>
<sequence>QVDIFTRDVELTKADEFVDKHLGSISVKSAIKTIEDRAARQKDRLVGEDITNIPVKTRSNVDTTSMPLNTSEVKFPSMEEFTTAATNATTIPEGCIIQENLLIYAKTGLMYVPEDLGGKILYYHYSRVGAHQGAQKMIVRIKKHFYWPNLAKDCVDFTAD</sequence>
<dbReference type="InterPro" id="IPR041588">
    <property type="entry name" value="Integrase_H2C2"/>
</dbReference>
<reference evidence="2" key="1">
    <citation type="submission" date="2013-12" db="EMBL/GenBank/DDBJ databases">
        <authorList>
            <person name="Omoto C.K."/>
            <person name="Sibley D."/>
            <person name="Venepally P."/>
            <person name="Hadjithomas M."/>
            <person name="Karamycheva S."/>
            <person name="Brunk B."/>
            <person name="Roos D."/>
            <person name="Caler E."/>
            <person name="Lorenzi H."/>
        </authorList>
    </citation>
    <scope>NUCLEOTIDE SEQUENCE</scope>
</reference>
<accession>A0A023AVZ0</accession>
<keyword evidence="3" id="KW-1185">Reference proteome</keyword>
<evidence type="ECO:0000259" key="1">
    <source>
        <dbReference type="Pfam" id="PF17921"/>
    </source>
</evidence>
<dbReference type="Pfam" id="PF17921">
    <property type="entry name" value="Integrase_H2C2"/>
    <property type="match status" value="1"/>
</dbReference>
<dbReference type="AlphaFoldDB" id="A0A023AVZ0"/>
<dbReference type="Proteomes" id="UP000019763">
    <property type="component" value="Unassembled WGS sequence"/>
</dbReference>
<dbReference type="VEuPathDB" id="CryptoDB:GNI_213860"/>
<protein>
    <recommendedName>
        <fullName evidence="1">Integrase zinc-binding domain-containing protein</fullName>
    </recommendedName>
</protein>
<dbReference type="EMBL" id="AFNH02001679">
    <property type="protein sequence ID" value="EZG42874.1"/>
    <property type="molecule type" value="Genomic_DNA"/>
</dbReference>
<feature type="domain" description="Integrase zinc-binding" evidence="1">
    <location>
        <begin position="113"/>
        <end position="158"/>
    </location>
</feature>
<proteinExistence type="predicted"/>
<comment type="caution">
    <text evidence="2">The sequence shown here is derived from an EMBL/GenBank/DDBJ whole genome shotgun (WGS) entry which is preliminary data.</text>
</comment>
<gene>
    <name evidence="2" type="ORF">GNI_213860</name>
</gene>
<dbReference type="GeneID" id="22916533"/>
<evidence type="ECO:0000313" key="3">
    <source>
        <dbReference type="Proteomes" id="UP000019763"/>
    </source>
</evidence>
<dbReference type="OrthoDB" id="8042447at2759"/>